<evidence type="ECO:0000256" key="1">
    <source>
        <dbReference type="SAM" id="Phobius"/>
    </source>
</evidence>
<keyword evidence="1" id="KW-0812">Transmembrane</keyword>
<organism evidence="2 3">
    <name type="scientific">Natronorubrum texcoconense</name>
    <dbReference type="NCBI Taxonomy" id="1095776"/>
    <lineage>
        <taxon>Archaea</taxon>
        <taxon>Methanobacteriati</taxon>
        <taxon>Methanobacteriota</taxon>
        <taxon>Stenosarchaea group</taxon>
        <taxon>Halobacteria</taxon>
        <taxon>Halobacteriales</taxon>
        <taxon>Natrialbaceae</taxon>
        <taxon>Natronorubrum</taxon>
    </lineage>
</organism>
<evidence type="ECO:0008006" key="4">
    <source>
        <dbReference type="Google" id="ProtNLM"/>
    </source>
</evidence>
<dbReference type="RefSeq" id="WP_090305297.1">
    <property type="nucleotide sequence ID" value="NZ_FNFE01000002.1"/>
</dbReference>
<dbReference type="OrthoDB" id="170058at2157"/>
<protein>
    <recommendedName>
        <fullName evidence="4">PH domain-containing protein</fullName>
    </recommendedName>
</protein>
<feature type="transmembrane region" description="Helical" evidence="1">
    <location>
        <begin position="90"/>
        <end position="109"/>
    </location>
</feature>
<feature type="transmembrane region" description="Helical" evidence="1">
    <location>
        <begin position="165"/>
        <end position="187"/>
    </location>
</feature>
<name>A0A1G8Y800_9EURY</name>
<evidence type="ECO:0000313" key="2">
    <source>
        <dbReference type="EMBL" id="SDJ98918.1"/>
    </source>
</evidence>
<sequence>MASHERRSIPKQTGEELDIGFKAAIGFYLGIIVAGLATVAGIVADASMAAILATAPSTVTAVLVLALIFGDRLRGLPERIGLSRSRRLGCYLPAVAFASMLVVPAFAPLEYSARLTTVTIAFTVLTATVAVGVARMTRNRYVAAATADEPTATWSWQNARFHSGVWDILTTVGALLLVAGGLVGIYTGHTNGMWFLLYGGFWLFMQWSETNGWFDADDEDGSKRWGSSDLRAHEAGIVLDRGHQQKLVPWDAIDDVRLTDDELVVERGRWLDIRCDRSAIDDPESVLEGIQHARERAERSRTAEFTH</sequence>
<feature type="transmembrane region" description="Helical" evidence="1">
    <location>
        <begin position="49"/>
        <end position="69"/>
    </location>
</feature>
<dbReference type="Proteomes" id="UP000198882">
    <property type="component" value="Unassembled WGS sequence"/>
</dbReference>
<keyword evidence="1" id="KW-0472">Membrane</keyword>
<evidence type="ECO:0000313" key="3">
    <source>
        <dbReference type="Proteomes" id="UP000198882"/>
    </source>
</evidence>
<dbReference type="AlphaFoldDB" id="A0A1G8Y800"/>
<gene>
    <name evidence="2" type="ORF">SAMN04515672_2060</name>
</gene>
<accession>A0A1G8Y800</accession>
<keyword evidence="1" id="KW-1133">Transmembrane helix</keyword>
<reference evidence="3" key="1">
    <citation type="submission" date="2016-10" db="EMBL/GenBank/DDBJ databases">
        <authorList>
            <person name="Varghese N."/>
            <person name="Submissions S."/>
        </authorList>
    </citation>
    <scope>NUCLEOTIDE SEQUENCE [LARGE SCALE GENOMIC DNA]</scope>
    <source>
        <strain evidence="3">B4,CECT 8067,JCM 17497</strain>
    </source>
</reference>
<keyword evidence="3" id="KW-1185">Reference proteome</keyword>
<dbReference type="STRING" id="1095776.SAMN04515672_2060"/>
<dbReference type="EMBL" id="FNFE01000002">
    <property type="protein sequence ID" value="SDJ98918.1"/>
    <property type="molecule type" value="Genomic_DNA"/>
</dbReference>
<feature type="transmembrane region" description="Helical" evidence="1">
    <location>
        <begin position="115"/>
        <end position="134"/>
    </location>
</feature>
<proteinExistence type="predicted"/>
<feature type="transmembrane region" description="Helical" evidence="1">
    <location>
        <begin position="21"/>
        <end position="43"/>
    </location>
</feature>